<sequence>MLHHRTAGEGPPLLLIHGAAEDVDLLTPQAEAFAARGRRVIWADRRGTGRSPRDHWPSTVEAHADDAADLLRAENAAPATVLGFSSGGIVALALAARHPDAVREAIAWEPPLISLVPGGTDLHAALLKPIEAYLAEHPGDWAGGYRVMLDTLSEGRADHDAPVVRAMRRNAEAALRDDAVVITRYTVEPSDGGIVAVGAAPAPLHAAIAAAFAEITGRAPLVVPAADDHEVYLHRPAVLADALASRW</sequence>
<dbReference type="Pfam" id="PF00561">
    <property type="entry name" value="Abhydrolase_1"/>
    <property type="match status" value="1"/>
</dbReference>
<name>A0A8J4EH37_9ACTN</name>
<organism evidence="2 3">
    <name type="scientific">Virgisporangium ochraceum</name>
    <dbReference type="NCBI Taxonomy" id="65505"/>
    <lineage>
        <taxon>Bacteria</taxon>
        <taxon>Bacillati</taxon>
        <taxon>Actinomycetota</taxon>
        <taxon>Actinomycetes</taxon>
        <taxon>Micromonosporales</taxon>
        <taxon>Micromonosporaceae</taxon>
        <taxon>Virgisporangium</taxon>
    </lineage>
</organism>
<gene>
    <name evidence="2" type="ORF">Voc01_067190</name>
</gene>
<dbReference type="GO" id="GO:0046503">
    <property type="term" value="P:glycerolipid catabolic process"/>
    <property type="evidence" value="ECO:0007669"/>
    <property type="project" value="TreeGrafter"/>
</dbReference>
<dbReference type="PANTHER" id="PTHR43433:SF5">
    <property type="entry name" value="AB HYDROLASE-1 DOMAIN-CONTAINING PROTEIN"/>
    <property type="match status" value="1"/>
</dbReference>
<dbReference type="InterPro" id="IPR000073">
    <property type="entry name" value="AB_hydrolase_1"/>
</dbReference>
<comment type="caution">
    <text evidence="2">The sequence shown here is derived from an EMBL/GenBank/DDBJ whole genome shotgun (WGS) entry which is preliminary data.</text>
</comment>
<dbReference type="PANTHER" id="PTHR43433">
    <property type="entry name" value="HYDROLASE, ALPHA/BETA FOLD FAMILY PROTEIN"/>
    <property type="match status" value="1"/>
</dbReference>
<dbReference type="AlphaFoldDB" id="A0A8J4EH37"/>
<evidence type="ECO:0000313" key="3">
    <source>
        <dbReference type="Proteomes" id="UP000635606"/>
    </source>
</evidence>
<protein>
    <recommendedName>
        <fullName evidence="1">AB hydrolase-1 domain-containing protein</fullName>
    </recommendedName>
</protein>
<evidence type="ECO:0000259" key="1">
    <source>
        <dbReference type="Pfam" id="PF00561"/>
    </source>
</evidence>
<keyword evidence="3" id="KW-1185">Reference proteome</keyword>
<proteinExistence type="predicted"/>
<accession>A0A8J4EH37</accession>
<dbReference type="InterPro" id="IPR050471">
    <property type="entry name" value="AB_hydrolase"/>
</dbReference>
<dbReference type="Gene3D" id="3.40.50.1820">
    <property type="entry name" value="alpha/beta hydrolase"/>
    <property type="match status" value="1"/>
</dbReference>
<dbReference type="GO" id="GO:0004806">
    <property type="term" value="F:triacylglycerol lipase activity"/>
    <property type="evidence" value="ECO:0007669"/>
    <property type="project" value="TreeGrafter"/>
</dbReference>
<dbReference type="EMBL" id="BOPH01000090">
    <property type="protein sequence ID" value="GIJ71802.1"/>
    <property type="molecule type" value="Genomic_DNA"/>
</dbReference>
<dbReference type="RefSeq" id="WP_203931664.1">
    <property type="nucleotide sequence ID" value="NZ_BOPH01000090.1"/>
</dbReference>
<dbReference type="InterPro" id="IPR029058">
    <property type="entry name" value="AB_hydrolase_fold"/>
</dbReference>
<reference evidence="2" key="1">
    <citation type="submission" date="2021-01" db="EMBL/GenBank/DDBJ databases">
        <title>Whole genome shotgun sequence of Virgisporangium ochraceum NBRC 16418.</title>
        <authorList>
            <person name="Komaki H."/>
            <person name="Tamura T."/>
        </authorList>
    </citation>
    <scope>NUCLEOTIDE SEQUENCE</scope>
    <source>
        <strain evidence="2">NBRC 16418</strain>
    </source>
</reference>
<evidence type="ECO:0000313" key="2">
    <source>
        <dbReference type="EMBL" id="GIJ71802.1"/>
    </source>
</evidence>
<dbReference type="SUPFAM" id="SSF53474">
    <property type="entry name" value="alpha/beta-Hydrolases"/>
    <property type="match status" value="1"/>
</dbReference>
<feature type="domain" description="AB hydrolase-1" evidence="1">
    <location>
        <begin position="11"/>
        <end position="110"/>
    </location>
</feature>
<dbReference type="Proteomes" id="UP000635606">
    <property type="component" value="Unassembled WGS sequence"/>
</dbReference>